<dbReference type="PANTHER" id="PTHR48421:SF1">
    <property type="entry name" value="MYCBP-ASSOCIATED PROTEIN"/>
    <property type="match status" value="1"/>
</dbReference>
<protein>
    <submittedName>
        <fullName evidence="2">MYCBP associated protein</fullName>
    </submittedName>
</protein>
<dbReference type="InterPro" id="IPR032707">
    <property type="entry name" value="MYCBPAP"/>
</dbReference>
<sequence length="679" mass="76892">EPEEPRPALCPLRVRDVRELAVRDEELHRVRAGRDTAPSCDVLRKFLVRKHQPRLARKAAQLLVARPAFTRTAREPPRFSGPAPFNAGCEEILPHHVLGSLQELEMEALARGNTQVEYKSRGGETKRRFRQSPTSEHKALQNWHRNMAIRKKQERNLGGERMRDPGYRVGSEFWSQPERIGDELTGLTVTLTRTERGCPEPVTHVGKPHTVKMETGKGPPERIPFRLTWDKSLFLKQRRQELKCILEELGFYKPDEVGIAARITFETVVGEKAESFLTVSNDGTAAVWYDWRRLPQHIPSRGTTRTRMRCFYFDARPGVILPGETRRFFFLFKSERTGIFSESWELRTHPLLLGGALLQVTLWGIAVCEDKLADLREKLEADLAAREGAVIVEETLKDLLVQIRTPERSPSPVGVYVTDEELFHRKNPKLHYQHRVVEQLRDLWRQHVAAPSACGEEVPSDQEGAVDGWKSTIEVTPSQVANVEEEEPSASGWNFSVEDLQQVLTAGPSTFLSYQALKSIPQEEQREAALCQLNKAVLELCAEQRPIQSDLLYQTCLQLWREAVDGLVGHSLRLRSQLGFPEKDTSGDDLPEGGGERWLQHSGRILGIVGKPKNSLSFSWDGKKEIAQPIEAAAPDPVTLPQEQIDPIIWALYQEKLYVEVSPAKVCTFISGFCSLLLN</sequence>
<evidence type="ECO:0000256" key="1">
    <source>
        <dbReference type="SAM" id="MobiDB-lite"/>
    </source>
</evidence>
<evidence type="ECO:0000313" key="2">
    <source>
        <dbReference type="Ensembl" id="ENSCJPP00005027836.1"/>
    </source>
</evidence>
<evidence type="ECO:0000313" key="3">
    <source>
        <dbReference type="Proteomes" id="UP000694412"/>
    </source>
</evidence>
<feature type="region of interest" description="Disordered" evidence="1">
    <location>
        <begin position="118"/>
        <end position="137"/>
    </location>
</feature>
<reference evidence="2" key="3">
    <citation type="submission" date="2025-09" db="UniProtKB">
        <authorList>
            <consortium name="Ensembl"/>
        </authorList>
    </citation>
    <scope>IDENTIFICATION</scope>
</reference>
<dbReference type="AlphaFoldDB" id="A0A8C2UFX5"/>
<dbReference type="Ensembl" id="ENSCJPT00005037554.1">
    <property type="protein sequence ID" value="ENSCJPP00005027836.1"/>
    <property type="gene ID" value="ENSCJPG00005021526.1"/>
</dbReference>
<dbReference type="PANTHER" id="PTHR48421">
    <property type="entry name" value="MYCBP-ASSOCIATED PROTEIN"/>
    <property type="match status" value="1"/>
</dbReference>
<keyword evidence="3" id="KW-1185">Reference proteome</keyword>
<reference evidence="2" key="2">
    <citation type="submission" date="2025-08" db="UniProtKB">
        <authorList>
            <consortium name="Ensembl"/>
        </authorList>
    </citation>
    <scope>IDENTIFICATION</scope>
</reference>
<dbReference type="GeneTree" id="ENSGT00640000091565"/>
<proteinExistence type="predicted"/>
<dbReference type="Pfam" id="PF14646">
    <property type="entry name" value="MYCBPAP"/>
    <property type="match status" value="2"/>
</dbReference>
<name>A0A8C2UFX5_COTJA</name>
<reference evidence="2" key="1">
    <citation type="submission" date="2015-11" db="EMBL/GenBank/DDBJ databases">
        <authorList>
            <consortium name="International Coturnix japonica Genome Analysis Consortium"/>
            <person name="Warren W."/>
            <person name="Burt D.W."/>
            <person name="Antin P.B."/>
            <person name="Lanford R."/>
            <person name="Gros J."/>
            <person name="Wilson R.K."/>
        </authorList>
    </citation>
    <scope>NUCLEOTIDE SEQUENCE [LARGE SCALE GENOMIC DNA]</scope>
</reference>
<accession>A0A8C2UFX5</accession>
<gene>
    <name evidence="2" type="primary">MYCBPAP</name>
</gene>
<dbReference type="Proteomes" id="UP000694412">
    <property type="component" value="Chromosome 18"/>
</dbReference>
<organism evidence="2 3">
    <name type="scientific">Coturnix japonica</name>
    <name type="common">Japanese quail</name>
    <name type="synonym">Coturnix coturnix japonica</name>
    <dbReference type="NCBI Taxonomy" id="93934"/>
    <lineage>
        <taxon>Eukaryota</taxon>
        <taxon>Metazoa</taxon>
        <taxon>Chordata</taxon>
        <taxon>Craniata</taxon>
        <taxon>Vertebrata</taxon>
        <taxon>Euteleostomi</taxon>
        <taxon>Archelosauria</taxon>
        <taxon>Archosauria</taxon>
        <taxon>Dinosauria</taxon>
        <taxon>Saurischia</taxon>
        <taxon>Theropoda</taxon>
        <taxon>Coelurosauria</taxon>
        <taxon>Aves</taxon>
        <taxon>Neognathae</taxon>
        <taxon>Galloanserae</taxon>
        <taxon>Galliformes</taxon>
        <taxon>Phasianidae</taxon>
        <taxon>Perdicinae</taxon>
        <taxon>Coturnix</taxon>
    </lineage>
</organism>